<accession>A0A0A9DNI8</accession>
<evidence type="ECO:0000256" key="1">
    <source>
        <dbReference type="SAM" id="MobiDB-lite"/>
    </source>
</evidence>
<proteinExistence type="predicted"/>
<feature type="compositionally biased region" description="Low complexity" evidence="1">
    <location>
        <begin position="73"/>
        <end position="89"/>
    </location>
</feature>
<dbReference type="EMBL" id="GBRH01212548">
    <property type="protein sequence ID" value="JAD85347.1"/>
    <property type="molecule type" value="Transcribed_RNA"/>
</dbReference>
<name>A0A0A9DNI8_ARUDO</name>
<reference evidence="2" key="1">
    <citation type="submission" date="2014-09" db="EMBL/GenBank/DDBJ databases">
        <authorList>
            <person name="Magalhaes I.L.F."/>
            <person name="Oliveira U."/>
            <person name="Santos F.R."/>
            <person name="Vidigal T.H.D.A."/>
            <person name="Brescovit A.D."/>
            <person name="Santos A.J."/>
        </authorList>
    </citation>
    <scope>NUCLEOTIDE SEQUENCE</scope>
    <source>
        <tissue evidence="2">Shoot tissue taken approximately 20 cm above the soil surface</tissue>
    </source>
</reference>
<feature type="region of interest" description="Disordered" evidence="1">
    <location>
        <begin position="73"/>
        <end position="95"/>
    </location>
</feature>
<reference evidence="2" key="2">
    <citation type="journal article" date="2015" name="Data Brief">
        <title>Shoot transcriptome of the giant reed, Arundo donax.</title>
        <authorList>
            <person name="Barrero R.A."/>
            <person name="Guerrero F.D."/>
            <person name="Moolhuijzen P."/>
            <person name="Goolsby J.A."/>
            <person name="Tidwell J."/>
            <person name="Bellgard S.E."/>
            <person name="Bellgard M.I."/>
        </authorList>
    </citation>
    <scope>NUCLEOTIDE SEQUENCE</scope>
    <source>
        <tissue evidence="2">Shoot tissue taken approximately 20 cm above the soil surface</tissue>
    </source>
</reference>
<organism evidence="2">
    <name type="scientific">Arundo donax</name>
    <name type="common">Giant reed</name>
    <name type="synonym">Donax arundinaceus</name>
    <dbReference type="NCBI Taxonomy" id="35708"/>
    <lineage>
        <taxon>Eukaryota</taxon>
        <taxon>Viridiplantae</taxon>
        <taxon>Streptophyta</taxon>
        <taxon>Embryophyta</taxon>
        <taxon>Tracheophyta</taxon>
        <taxon>Spermatophyta</taxon>
        <taxon>Magnoliopsida</taxon>
        <taxon>Liliopsida</taxon>
        <taxon>Poales</taxon>
        <taxon>Poaceae</taxon>
        <taxon>PACMAD clade</taxon>
        <taxon>Arundinoideae</taxon>
        <taxon>Arundineae</taxon>
        <taxon>Arundo</taxon>
    </lineage>
</organism>
<protein>
    <submittedName>
        <fullName evidence="2">Uncharacterized protein</fullName>
    </submittedName>
</protein>
<evidence type="ECO:0000313" key="2">
    <source>
        <dbReference type="EMBL" id="JAD85347.1"/>
    </source>
</evidence>
<sequence>MHFRCAYLRLPQQAQGASMLVSQSSSWQILHSTTLLAEPPPPPPPSAPRQYSTATVSGCRSTICFSPPIAASSVDSVSSRSTSNARWSPISPCPK</sequence>
<dbReference type="AlphaFoldDB" id="A0A0A9DNI8"/>